<dbReference type="EMBL" id="UXSR01005689">
    <property type="protein sequence ID" value="VDD83305.1"/>
    <property type="molecule type" value="Genomic_DNA"/>
</dbReference>
<evidence type="ECO:0000313" key="4">
    <source>
        <dbReference type="WBParaSite" id="MCU_008413-RA"/>
    </source>
</evidence>
<dbReference type="AlphaFoldDB" id="A0A0R3UND7"/>
<dbReference type="OrthoDB" id="6245967at2759"/>
<gene>
    <name evidence="2" type="ORF">MCOS_LOCUS9308</name>
</gene>
<organism evidence="4">
    <name type="scientific">Mesocestoides corti</name>
    <name type="common">Flatworm</name>
    <dbReference type="NCBI Taxonomy" id="53468"/>
    <lineage>
        <taxon>Eukaryota</taxon>
        <taxon>Metazoa</taxon>
        <taxon>Spiralia</taxon>
        <taxon>Lophotrochozoa</taxon>
        <taxon>Platyhelminthes</taxon>
        <taxon>Cestoda</taxon>
        <taxon>Eucestoda</taxon>
        <taxon>Cyclophyllidea</taxon>
        <taxon>Mesocestoididae</taxon>
        <taxon>Mesocestoides</taxon>
    </lineage>
</organism>
<reference evidence="2 3" key="1">
    <citation type="submission" date="2018-10" db="EMBL/GenBank/DDBJ databases">
        <authorList>
            <consortium name="Pathogen Informatics"/>
        </authorList>
    </citation>
    <scope>NUCLEOTIDE SEQUENCE [LARGE SCALE GENOMIC DNA]</scope>
</reference>
<feature type="region of interest" description="Disordered" evidence="1">
    <location>
        <begin position="142"/>
        <end position="164"/>
    </location>
</feature>
<feature type="region of interest" description="Disordered" evidence="1">
    <location>
        <begin position="48"/>
        <end position="68"/>
    </location>
</feature>
<keyword evidence="3" id="KW-1185">Reference proteome</keyword>
<sequence>MQSRDRMAKVSCNFNRSDHSYGPQWVFANSRMSLASMSEAILFPVTSQHSEGSTQASQGHGEAGKEGCEISKFGDIDTKVSGNLPAQRNSALKPDNATILTPTSQKRTPLLTSPPGLIRRFADCDLTGDCQIREPRYPELELPIGSLIPGDNNEREDDSVDVTDSERRSKWRGRLFRSIKKSLSRRSEKESSRSPSFRPVRDIFHLLGRNHLWRKQSFLEDNSMGN</sequence>
<protein>
    <submittedName>
        <fullName evidence="2 4">Uncharacterized protein</fullName>
    </submittedName>
</protein>
<feature type="compositionally biased region" description="Polar residues" evidence="1">
    <location>
        <begin position="48"/>
        <end position="58"/>
    </location>
</feature>
<reference evidence="4" key="2">
    <citation type="submission" date="2019-11" db="UniProtKB">
        <authorList>
            <consortium name="WormBaseParasite"/>
        </authorList>
    </citation>
    <scope>IDENTIFICATION</scope>
</reference>
<evidence type="ECO:0000313" key="3">
    <source>
        <dbReference type="Proteomes" id="UP000267029"/>
    </source>
</evidence>
<dbReference type="Proteomes" id="UP000267029">
    <property type="component" value="Unassembled WGS sequence"/>
</dbReference>
<evidence type="ECO:0000256" key="1">
    <source>
        <dbReference type="SAM" id="MobiDB-lite"/>
    </source>
</evidence>
<proteinExistence type="predicted"/>
<name>A0A0R3UND7_MESCO</name>
<feature type="compositionally biased region" description="Acidic residues" evidence="1">
    <location>
        <begin position="154"/>
        <end position="163"/>
    </location>
</feature>
<dbReference type="WBParaSite" id="MCU_008413-RA">
    <property type="protein sequence ID" value="MCU_008413-RA"/>
    <property type="gene ID" value="MCU_008413"/>
</dbReference>
<accession>A0A0R3UND7</accession>
<evidence type="ECO:0000313" key="2">
    <source>
        <dbReference type="EMBL" id="VDD83305.1"/>
    </source>
</evidence>